<dbReference type="Gene3D" id="2.40.30.60">
    <property type="entry name" value="RimM"/>
    <property type="match status" value="1"/>
</dbReference>
<proteinExistence type="inferred from homology"/>
<dbReference type="Pfam" id="PF05239">
    <property type="entry name" value="PRC"/>
    <property type="match status" value="1"/>
</dbReference>
<gene>
    <name evidence="5" type="primary">rimM</name>
    <name evidence="8" type="ORF">EV211_12028</name>
</gene>
<feature type="domain" description="PRC-barrel" evidence="7">
    <location>
        <begin position="90"/>
        <end position="163"/>
    </location>
</feature>
<dbReference type="InterPro" id="IPR002676">
    <property type="entry name" value="RimM_N"/>
</dbReference>
<dbReference type="GO" id="GO:0043022">
    <property type="term" value="F:ribosome binding"/>
    <property type="evidence" value="ECO:0007669"/>
    <property type="project" value="InterPro"/>
</dbReference>
<dbReference type="SUPFAM" id="SSF50346">
    <property type="entry name" value="PRC-barrel domain"/>
    <property type="match status" value="1"/>
</dbReference>
<keyword evidence="1 5" id="KW-0963">Cytoplasm</keyword>
<dbReference type="InterPro" id="IPR027275">
    <property type="entry name" value="PRC-brl_dom"/>
</dbReference>
<evidence type="ECO:0000256" key="1">
    <source>
        <dbReference type="ARBA" id="ARBA00022490"/>
    </source>
</evidence>
<protein>
    <recommendedName>
        <fullName evidence="5">Ribosome maturation factor RimM</fullName>
    </recommendedName>
</protein>
<evidence type="ECO:0000256" key="4">
    <source>
        <dbReference type="ARBA" id="ARBA00023186"/>
    </source>
</evidence>
<comment type="subunit">
    <text evidence="5">Binds ribosomal protein uS19.</text>
</comment>
<evidence type="ECO:0000259" key="6">
    <source>
        <dbReference type="Pfam" id="PF01782"/>
    </source>
</evidence>
<evidence type="ECO:0000256" key="3">
    <source>
        <dbReference type="ARBA" id="ARBA00022552"/>
    </source>
</evidence>
<dbReference type="InterPro" id="IPR036976">
    <property type="entry name" value="RimM_N_sf"/>
</dbReference>
<evidence type="ECO:0000256" key="2">
    <source>
        <dbReference type="ARBA" id="ARBA00022517"/>
    </source>
</evidence>
<comment type="caution">
    <text evidence="8">The sequence shown here is derived from an EMBL/GenBank/DDBJ whole genome shotgun (WGS) entry which is preliminary data.</text>
</comment>
<dbReference type="SUPFAM" id="SSF50447">
    <property type="entry name" value="Translation proteins"/>
    <property type="match status" value="1"/>
</dbReference>
<dbReference type="Pfam" id="PF01782">
    <property type="entry name" value="RimM"/>
    <property type="match status" value="1"/>
</dbReference>
<comment type="subcellular location">
    <subcellularLocation>
        <location evidence="5">Cytoplasm</location>
    </subcellularLocation>
</comment>
<sequence>MAKRITIGKIVNAVGIRGEVKVYNYSGFRDRYENLDRIITDKGEFAIAGVRHQQHMIVLKLAGVDDRNAAEALKGTKVYMTEEDLLELPDDEFYIRDLIGAEVFDVDTGEKLGTLADVMTDRPQDIYVVDLDKGGRCMIPAVDEFIKSIDMKAGRIDVALIEGMI</sequence>
<dbReference type="EMBL" id="SNXO01000020">
    <property type="protein sequence ID" value="TDP54620.1"/>
    <property type="molecule type" value="Genomic_DNA"/>
</dbReference>
<evidence type="ECO:0000259" key="7">
    <source>
        <dbReference type="Pfam" id="PF05239"/>
    </source>
</evidence>
<dbReference type="NCBIfam" id="TIGR02273">
    <property type="entry name" value="16S_RimM"/>
    <property type="match status" value="1"/>
</dbReference>
<keyword evidence="9" id="KW-1185">Reference proteome</keyword>
<dbReference type="GO" id="GO:0005840">
    <property type="term" value="C:ribosome"/>
    <property type="evidence" value="ECO:0007669"/>
    <property type="project" value="InterPro"/>
</dbReference>
<feature type="domain" description="RimM N-terminal" evidence="6">
    <location>
        <begin position="6"/>
        <end position="83"/>
    </location>
</feature>
<dbReference type="InterPro" id="IPR009000">
    <property type="entry name" value="Transl_B-barrel_sf"/>
</dbReference>
<accession>A0A4R6Q1H3</accession>
<dbReference type="GO" id="GO:0042274">
    <property type="term" value="P:ribosomal small subunit biogenesis"/>
    <property type="evidence" value="ECO:0007669"/>
    <property type="project" value="UniProtKB-UniRule"/>
</dbReference>
<dbReference type="GO" id="GO:0006364">
    <property type="term" value="P:rRNA processing"/>
    <property type="evidence" value="ECO:0007669"/>
    <property type="project" value="UniProtKB-UniRule"/>
</dbReference>
<dbReference type="OrthoDB" id="9810331at2"/>
<keyword evidence="4 5" id="KW-0143">Chaperone</keyword>
<evidence type="ECO:0000313" key="9">
    <source>
        <dbReference type="Proteomes" id="UP000295500"/>
    </source>
</evidence>
<dbReference type="Proteomes" id="UP000295500">
    <property type="component" value="Unassembled WGS sequence"/>
</dbReference>
<comment type="similarity">
    <text evidence="5">Belongs to the RimM family.</text>
</comment>
<dbReference type="GO" id="GO:0005737">
    <property type="term" value="C:cytoplasm"/>
    <property type="evidence" value="ECO:0007669"/>
    <property type="project" value="UniProtKB-SubCell"/>
</dbReference>
<dbReference type="Gene3D" id="2.30.30.240">
    <property type="entry name" value="PRC-barrel domain"/>
    <property type="match status" value="1"/>
</dbReference>
<keyword evidence="2 5" id="KW-0690">Ribosome biogenesis</keyword>
<name>A0A4R6Q1H3_9FIRM</name>
<evidence type="ECO:0000256" key="5">
    <source>
        <dbReference type="HAMAP-Rule" id="MF_00014"/>
    </source>
</evidence>
<dbReference type="RefSeq" id="WP_133528593.1">
    <property type="nucleotide sequence ID" value="NZ_SNXO01000020.1"/>
</dbReference>
<dbReference type="InterPro" id="IPR011033">
    <property type="entry name" value="PRC_barrel-like_sf"/>
</dbReference>
<comment type="domain">
    <text evidence="5">The PRC barrel domain binds ribosomal protein uS19.</text>
</comment>
<keyword evidence="3 5" id="KW-0698">rRNA processing</keyword>
<dbReference type="AlphaFoldDB" id="A0A4R6Q1H3"/>
<comment type="function">
    <text evidence="5">An accessory protein needed during the final step in the assembly of 30S ribosomal subunit, possibly for assembly of the head region. Essential for efficient processing of 16S rRNA. May be needed both before and after RbfA during the maturation of 16S rRNA. It has affinity for free ribosomal 30S subunits but not for 70S ribosomes.</text>
</comment>
<dbReference type="PANTHER" id="PTHR33692:SF1">
    <property type="entry name" value="RIBOSOME MATURATION FACTOR RIMM"/>
    <property type="match status" value="1"/>
</dbReference>
<dbReference type="HAMAP" id="MF_00014">
    <property type="entry name" value="Ribosome_mat_RimM"/>
    <property type="match status" value="1"/>
</dbReference>
<reference evidence="8 9" key="1">
    <citation type="submission" date="2019-03" db="EMBL/GenBank/DDBJ databases">
        <title>Genomic Encyclopedia of Type Strains, Phase IV (KMG-IV): sequencing the most valuable type-strain genomes for metagenomic binning, comparative biology and taxonomic classification.</title>
        <authorList>
            <person name="Goeker M."/>
        </authorList>
    </citation>
    <scope>NUCLEOTIDE SEQUENCE [LARGE SCALE GENOMIC DNA]</scope>
    <source>
        <strain evidence="8 9">DSM 28287</strain>
    </source>
</reference>
<dbReference type="PANTHER" id="PTHR33692">
    <property type="entry name" value="RIBOSOME MATURATION FACTOR RIMM"/>
    <property type="match status" value="1"/>
</dbReference>
<evidence type="ECO:0000313" key="8">
    <source>
        <dbReference type="EMBL" id="TDP54620.1"/>
    </source>
</evidence>
<dbReference type="InterPro" id="IPR011961">
    <property type="entry name" value="RimM"/>
</dbReference>
<organism evidence="8 9">
    <name type="scientific">Aminicella lysinilytica</name>
    <dbReference type="NCBI Taxonomy" id="433323"/>
    <lineage>
        <taxon>Bacteria</taxon>
        <taxon>Bacillati</taxon>
        <taxon>Bacillota</taxon>
        <taxon>Clostridia</taxon>
        <taxon>Peptostreptococcales</taxon>
        <taxon>Anaerovoracaceae</taxon>
        <taxon>Aminicella</taxon>
    </lineage>
</organism>